<evidence type="ECO:0000313" key="5">
    <source>
        <dbReference type="Proteomes" id="UP000231553"/>
    </source>
</evidence>
<name>A0A2M8J0H0_9RHOB</name>
<sequence>MYFPTYANRSDPLALMRSMLRDFDPGSRARTRPPVFPAVNIWQGDDAIAVTAELPGVDPSELDVSVNDNLLTISGKRAAPEAGDGATWHRRERGFGEFSRAIRLPFEAEDDKVEARLQNGVLRVVIGRPEEQKPRRIQIQAA</sequence>
<dbReference type="SUPFAM" id="SSF49764">
    <property type="entry name" value="HSP20-like chaperones"/>
    <property type="match status" value="1"/>
</dbReference>
<evidence type="ECO:0000256" key="2">
    <source>
        <dbReference type="RuleBase" id="RU003616"/>
    </source>
</evidence>
<comment type="caution">
    <text evidence="4">The sequence shown here is derived from an EMBL/GenBank/DDBJ whole genome shotgun (WGS) entry which is preliminary data.</text>
</comment>
<feature type="domain" description="SHSP" evidence="3">
    <location>
        <begin position="30"/>
        <end position="142"/>
    </location>
</feature>
<dbReference type="CDD" id="cd06464">
    <property type="entry name" value="ACD_sHsps-like"/>
    <property type="match status" value="1"/>
</dbReference>
<protein>
    <submittedName>
        <fullName evidence="4">Hsp20/alpha crystallin family protein</fullName>
    </submittedName>
</protein>
<dbReference type="PANTHER" id="PTHR11527">
    <property type="entry name" value="HEAT-SHOCK PROTEIN 20 FAMILY MEMBER"/>
    <property type="match status" value="1"/>
</dbReference>
<dbReference type="InterPro" id="IPR031107">
    <property type="entry name" value="Small_HSP"/>
</dbReference>
<dbReference type="EMBL" id="PGTB01000050">
    <property type="protein sequence ID" value="PJE36254.1"/>
    <property type="molecule type" value="Genomic_DNA"/>
</dbReference>
<organism evidence="4 5">
    <name type="scientific">Pseudooceanicola lipolyticus</name>
    <dbReference type="NCBI Taxonomy" id="2029104"/>
    <lineage>
        <taxon>Bacteria</taxon>
        <taxon>Pseudomonadati</taxon>
        <taxon>Pseudomonadota</taxon>
        <taxon>Alphaproteobacteria</taxon>
        <taxon>Rhodobacterales</taxon>
        <taxon>Paracoccaceae</taxon>
        <taxon>Pseudooceanicola</taxon>
    </lineage>
</organism>
<evidence type="ECO:0000259" key="3">
    <source>
        <dbReference type="PROSITE" id="PS01031"/>
    </source>
</evidence>
<dbReference type="InterPro" id="IPR008978">
    <property type="entry name" value="HSP20-like_chaperone"/>
</dbReference>
<dbReference type="Pfam" id="PF00011">
    <property type="entry name" value="HSP20"/>
    <property type="match status" value="1"/>
</dbReference>
<evidence type="ECO:0000256" key="1">
    <source>
        <dbReference type="PROSITE-ProRule" id="PRU00285"/>
    </source>
</evidence>
<gene>
    <name evidence="4" type="ORF">CVM52_13050</name>
</gene>
<dbReference type="InterPro" id="IPR002068">
    <property type="entry name" value="A-crystallin/Hsp20_dom"/>
</dbReference>
<dbReference type="RefSeq" id="WP_100162937.1">
    <property type="nucleotide sequence ID" value="NZ_PGTB01000050.1"/>
</dbReference>
<comment type="similarity">
    <text evidence="1 2">Belongs to the small heat shock protein (HSP20) family.</text>
</comment>
<proteinExistence type="inferred from homology"/>
<dbReference type="PROSITE" id="PS01031">
    <property type="entry name" value="SHSP"/>
    <property type="match status" value="1"/>
</dbReference>
<reference evidence="4 5" key="1">
    <citation type="journal article" date="2018" name="Int. J. Syst. Evol. Microbiol.">
        <title>Pseudooceanicola lipolyticus sp. nov., a marine alphaproteobacterium, reclassification of Oceanicola flagellatus as Pseudooceanicola flagellatus comb. nov. and emended description of the genus Pseudooceanicola.</title>
        <authorList>
            <person name="Huang M.-M."/>
            <person name="Guo L.-L."/>
            <person name="Wu Y.-H."/>
            <person name="Lai Q.-L."/>
            <person name="Shao Z.-Z."/>
            <person name="Wang C.-S."/>
            <person name="Wu M."/>
            <person name="Xu X.-W."/>
        </authorList>
    </citation>
    <scope>NUCLEOTIDE SEQUENCE [LARGE SCALE GENOMIC DNA]</scope>
    <source>
        <strain evidence="4 5">157</strain>
    </source>
</reference>
<keyword evidence="5" id="KW-1185">Reference proteome</keyword>
<dbReference type="Proteomes" id="UP000231553">
    <property type="component" value="Unassembled WGS sequence"/>
</dbReference>
<dbReference type="OrthoDB" id="9808910at2"/>
<dbReference type="AlphaFoldDB" id="A0A2M8J0H0"/>
<dbReference type="Gene3D" id="2.60.40.790">
    <property type="match status" value="1"/>
</dbReference>
<accession>A0A2M8J0H0</accession>
<evidence type="ECO:0000313" key="4">
    <source>
        <dbReference type="EMBL" id="PJE36254.1"/>
    </source>
</evidence>